<feature type="chain" id="PRO_5016399235" evidence="1">
    <location>
        <begin position="24"/>
        <end position="119"/>
    </location>
</feature>
<accession>A0A317CM44</accession>
<dbReference type="AlphaFoldDB" id="A0A317CM44"/>
<organism evidence="2 3">
    <name type="scientific">Leucothrix arctica</name>
    <dbReference type="NCBI Taxonomy" id="1481894"/>
    <lineage>
        <taxon>Bacteria</taxon>
        <taxon>Pseudomonadati</taxon>
        <taxon>Pseudomonadota</taxon>
        <taxon>Gammaproteobacteria</taxon>
        <taxon>Thiotrichales</taxon>
        <taxon>Thiotrichaceae</taxon>
        <taxon>Leucothrix</taxon>
    </lineage>
</organism>
<dbReference type="EMBL" id="QGKL01000004">
    <property type="protein sequence ID" value="PWQ99596.1"/>
    <property type="molecule type" value="Genomic_DNA"/>
</dbReference>
<gene>
    <name evidence="2" type="ORF">DKT75_00565</name>
</gene>
<keyword evidence="3" id="KW-1185">Reference proteome</keyword>
<evidence type="ECO:0000313" key="2">
    <source>
        <dbReference type="EMBL" id="PWQ99596.1"/>
    </source>
</evidence>
<feature type="signal peptide" evidence="1">
    <location>
        <begin position="1"/>
        <end position="23"/>
    </location>
</feature>
<proteinExistence type="predicted"/>
<dbReference type="Proteomes" id="UP000245506">
    <property type="component" value="Unassembled WGS sequence"/>
</dbReference>
<name>A0A317CM44_9GAMM</name>
<keyword evidence="1" id="KW-0732">Signal</keyword>
<dbReference type="OrthoDB" id="5629622at2"/>
<evidence type="ECO:0000256" key="1">
    <source>
        <dbReference type="SAM" id="SignalP"/>
    </source>
</evidence>
<dbReference type="RefSeq" id="WP_109821491.1">
    <property type="nucleotide sequence ID" value="NZ_QGKL01000004.1"/>
</dbReference>
<sequence length="119" mass="12942">MKNKKLMTYAFLAAVIFGQTALAQSGIKAPEVSENLLNDITAELSLEISKELSKEQVASSAQGYQAEDFERAQPRRSALFLHILDSVVKGSTLAEAESEKSTIHNNQLSGLFKVDGTLL</sequence>
<protein>
    <submittedName>
        <fullName evidence="2">Uncharacterized protein</fullName>
    </submittedName>
</protein>
<reference evidence="2 3" key="1">
    <citation type="submission" date="2018-05" db="EMBL/GenBank/DDBJ databases">
        <title>Leucothrix arctica sp. nov., isolated from Arctic seawater.</title>
        <authorList>
            <person name="Choi A."/>
            <person name="Baek K."/>
        </authorList>
    </citation>
    <scope>NUCLEOTIDE SEQUENCE [LARGE SCALE GENOMIC DNA]</scope>
    <source>
        <strain evidence="2 3">IMCC9719</strain>
    </source>
</reference>
<evidence type="ECO:0000313" key="3">
    <source>
        <dbReference type="Proteomes" id="UP000245506"/>
    </source>
</evidence>
<comment type="caution">
    <text evidence="2">The sequence shown here is derived from an EMBL/GenBank/DDBJ whole genome shotgun (WGS) entry which is preliminary data.</text>
</comment>